<evidence type="ECO:0000256" key="4">
    <source>
        <dbReference type="ARBA" id="ARBA00022448"/>
    </source>
</evidence>
<dbReference type="InterPro" id="IPR011553">
    <property type="entry name" value="Sec62_asco"/>
</dbReference>
<sequence length="479" mass="53493">MSRAHRHGVEEITLEGRGSAYITSDMSSAYLITTGQILRISEKETAECNKGLCCYRRTPQPEFFLTPSQNTSCLRYKMSMPMPGPVQMGPNGQPMPSPEQIAAMRRQIEADAAKAGMSVPDFLNHLRQQAMQQQQQAARHAQQQQQQQGGEGGGEGEHDHDHDHDHGPGHQHPHSHQHPQQQQQGQGQPIRPGPPNPVALALATFLRSQDLKPRTCILNGERKDMFKVKRALRALQSPAYEKARKKNPALPEITDRASLENTFKLLPMSMLALRVIKSDPHEGHDHGPKKTKRVKGLWTVRIEPQQEAKEEMYYAWFWEGSQVKRKLYSILALVLIFIVVCYPLWPLKLRLGVYYLSWGFLGLLGLFFLMAIFRVILFCVTYFVASPGLWLFPNLWEDVSFVDSFKPVWAWHDTAPKKGKKKKSASGAANASGTFAASTGQPLPASATTTATETQIAAAPSQRAGYVAPAVEELGDDEE</sequence>
<evidence type="ECO:0000256" key="12">
    <source>
        <dbReference type="SAM" id="Phobius"/>
    </source>
</evidence>
<evidence type="ECO:0000256" key="9">
    <source>
        <dbReference type="ARBA" id="ARBA00023010"/>
    </source>
</evidence>
<dbReference type="STRING" id="1306861.A0A4U6X8Z8"/>
<name>A0A4U6X8Z8_9PEZI</name>
<reference evidence="13 14" key="1">
    <citation type="journal article" date="2019" name="PLoS ONE">
        <title>Comparative genome analysis indicates high evolutionary potential of pathogenicity genes in Colletotrichum tanaceti.</title>
        <authorList>
            <person name="Lelwala R.V."/>
            <person name="Korhonen P.K."/>
            <person name="Young N.D."/>
            <person name="Scott J.B."/>
            <person name="Ades P.A."/>
            <person name="Gasser R.B."/>
            <person name="Taylor P.W.J."/>
        </authorList>
    </citation>
    <scope>NUCLEOTIDE SEQUENCE [LARGE SCALE GENOMIC DNA]</scope>
    <source>
        <strain evidence="13">BRIP57314</strain>
    </source>
</reference>
<evidence type="ECO:0000313" key="14">
    <source>
        <dbReference type="Proteomes" id="UP000310108"/>
    </source>
</evidence>
<dbReference type="InterPro" id="IPR004728">
    <property type="entry name" value="Sec62"/>
</dbReference>
<evidence type="ECO:0000256" key="10">
    <source>
        <dbReference type="ARBA" id="ARBA00023136"/>
    </source>
</evidence>
<evidence type="ECO:0000256" key="11">
    <source>
        <dbReference type="SAM" id="MobiDB-lite"/>
    </source>
</evidence>
<feature type="compositionally biased region" description="Basic and acidic residues" evidence="11">
    <location>
        <begin position="155"/>
        <end position="168"/>
    </location>
</feature>
<organism evidence="13 14">
    <name type="scientific">Colletotrichum tanaceti</name>
    <dbReference type="NCBI Taxonomy" id="1306861"/>
    <lineage>
        <taxon>Eukaryota</taxon>
        <taxon>Fungi</taxon>
        <taxon>Dikarya</taxon>
        <taxon>Ascomycota</taxon>
        <taxon>Pezizomycotina</taxon>
        <taxon>Sordariomycetes</taxon>
        <taxon>Hypocreomycetidae</taxon>
        <taxon>Glomerellales</taxon>
        <taxon>Glomerellaceae</taxon>
        <taxon>Colletotrichum</taxon>
        <taxon>Colletotrichum destructivum species complex</taxon>
    </lineage>
</organism>
<evidence type="ECO:0000313" key="13">
    <source>
        <dbReference type="EMBL" id="TKW51469.1"/>
    </source>
</evidence>
<accession>A0A4U6X8Z8</accession>
<evidence type="ECO:0000256" key="8">
    <source>
        <dbReference type="ARBA" id="ARBA00022989"/>
    </source>
</evidence>
<keyword evidence="14" id="KW-1185">Reference proteome</keyword>
<dbReference type="NCBIfam" id="TIGR00869">
    <property type="entry name" value="sec62"/>
    <property type="match status" value="1"/>
</dbReference>
<evidence type="ECO:0000256" key="5">
    <source>
        <dbReference type="ARBA" id="ARBA00022692"/>
    </source>
</evidence>
<keyword evidence="9" id="KW-0811">Translocation</keyword>
<dbReference type="OrthoDB" id="200187at2759"/>
<keyword evidence="5 12" id="KW-0812">Transmembrane</keyword>
<proteinExistence type="inferred from homology"/>
<evidence type="ECO:0000256" key="7">
    <source>
        <dbReference type="ARBA" id="ARBA00022927"/>
    </source>
</evidence>
<keyword evidence="10 12" id="KW-0472">Membrane</keyword>
<feature type="compositionally biased region" description="Low complexity" evidence="11">
    <location>
        <begin position="128"/>
        <end position="148"/>
    </location>
</feature>
<comment type="caution">
    <text evidence="13">The sequence shown here is derived from an EMBL/GenBank/DDBJ whole genome shotgun (WGS) entry which is preliminary data.</text>
</comment>
<dbReference type="Proteomes" id="UP000310108">
    <property type="component" value="Unassembled WGS sequence"/>
</dbReference>
<gene>
    <name evidence="13" type="primary">SEC62</name>
    <name evidence="13" type="ORF">CTA1_13155</name>
</gene>
<dbReference type="GO" id="GO:0005789">
    <property type="term" value="C:endoplasmic reticulum membrane"/>
    <property type="evidence" value="ECO:0007669"/>
    <property type="project" value="UniProtKB-SubCell"/>
</dbReference>
<comment type="similarity">
    <text evidence="2">Belongs to the SEC62 family.</text>
</comment>
<evidence type="ECO:0000256" key="6">
    <source>
        <dbReference type="ARBA" id="ARBA00022824"/>
    </source>
</evidence>
<keyword evidence="4" id="KW-0813">Transport</keyword>
<feature type="region of interest" description="Disordered" evidence="11">
    <location>
        <begin position="128"/>
        <end position="198"/>
    </location>
</feature>
<evidence type="ECO:0000256" key="1">
    <source>
        <dbReference type="ARBA" id="ARBA00004477"/>
    </source>
</evidence>
<feature type="region of interest" description="Disordered" evidence="11">
    <location>
        <begin position="432"/>
        <end position="464"/>
    </location>
</feature>
<keyword evidence="8 12" id="KW-1133">Transmembrane helix</keyword>
<dbReference type="Pfam" id="PF03839">
    <property type="entry name" value="Sec62"/>
    <property type="match status" value="1"/>
</dbReference>
<feature type="compositionally biased region" description="Low complexity" evidence="11">
    <location>
        <begin position="432"/>
        <end position="459"/>
    </location>
</feature>
<protein>
    <recommendedName>
        <fullName evidence="3">Translocation protein SEC62</fullName>
    </recommendedName>
</protein>
<evidence type="ECO:0000256" key="2">
    <source>
        <dbReference type="ARBA" id="ARBA00010604"/>
    </source>
</evidence>
<dbReference type="PANTHER" id="PTHR12443:SF9">
    <property type="entry name" value="TRANSLOCATION PROTEIN SEC62"/>
    <property type="match status" value="1"/>
</dbReference>
<feature type="transmembrane region" description="Helical" evidence="12">
    <location>
        <begin position="357"/>
        <end position="385"/>
    </location>
</feature>
<dbReference type="PANTHER" id="PTHR12443">
    <property type="entry name" value="TRANSLOCATION PROTEIN SEC62"/>
    <property type="match status" value="1"/>
</dbReference>
<keyword evidence="7" id="KW-0653">Protein transport</keyword>
<feature type="compositionally biased region" description="Low complexity" evidence="11">
    <location>
        <begin position="178"/>
        <end position="189"/>
    </location>
</feature>
<feature type="transmembrane region" description="Helical" evidence="12">
    <location>
        <begin position="327"/>
        <end position="345"/>
    </location>
</feature>
<dbReference type="EMBL" id="PJEX01000303">
    <property type="protein sequence ID" value="TKW51469.1"/>
    <property type="molecule type" value="Genomic_DNA"/>
</dbReference>
<comment type="subcellular location">
    <subcellularLocation>
        <location evidence="1">Endoplasmic reticulum membrane</location>
        <topology evidence="1">Multi-pass membrane protein</topology>
    </subcellularLocation>
</comment>
<dbReference type="GO" id="GO:0031204">
    <property type="term" value="P:post-translational protein targeting to membrane, translocation"/>
    <property type="evidence" value="ECO:0007669"/>
    <property type="project" value="TreeGrafter"/>
</dbReference>
<keyword evidence="6" id="KW-0256">Endoplasmic reticulum</keyword>
<dbReference type="AlphaFoldDB" id="A0A4U6X8Z8"/>
<evidence type="ECO:0000256" key="3">
    <source>
        <dbReference type="ARBA" id="ARBA00021257"/>
    </source>
</evidence>